<reference evidence="5" key="1">
    <citation type="submission" date="2014-04" db="EMBL/GenBank/DDBJ databases">
        <title>Evolutionary Origins and Diversification of the Mycorrhizal Mutualists.</title>
        <authorList>
            <consortium name="DOE Joint Genome Institute"/>
            <consortium name="Mycorrhizal Genomics Consortium"/>
            <person name="Kohler A."/>
            <person name="Kuo A."/>
            <person name="Nagy L.G."/>
            <person name="Floudas D."/>
            <person name="Copeland A."/>
            <person name="Barry K.W."/>
            <person name="Cichocki N."/>
            <person name="Veneault-Fourrey C."/>
            <person name="LaButti K."/>
            <person name="Lindquist E.A."/>
            <person name="Lipzen A."/>
            <person name="Lundell T."/>
            <person name="Morin E."/>
            <person name="Murat C."/>
            <person name="Riley R."/>
            <person name="Ohm R."/>
            <person name="Sun H."/>
            <person name="Tunlid A."/>
            <person name="Henrissat B."/>
            <person name="Grigoriev I.V."/>
            <person name="Hibbett D.S."/>
            <person name="Martin F."/>
        </authorList>
    </citation>
    <scope>NUCLEOTIDE SEQUENCE [LARGE SCALE GENOMIC DNA]</scope>
    <source>
        <strain evidence="5">FD-334 SS-4</strain>
    </source>
</reference>
<dbReference type="InterPro" id="IPR000073">
    <property type="entry name" value="AB_hydrolase_1"/>
</dbReference>
<dbReference type="InterPro" id="IPR029058">
    <property type="entry name" value="AB_hydrolase_fold"/>
</dbReference>
<gene>
    <name evidence="4" type="ORF">HYPSUDRAFT_68159</name>
</gene>
<evidence type="ECO:0000313" key="4">
    <source>
        <dbReference type="EMBL" id="KJA20833.1"/>
    </source>
</evidence>
<dbReference type="Pfam" id="PF00561">
    <property type="entry name" value="Abhydrolase_1"/>
    <property type="match status" value="1"/>
</dbReference>
<sequence>MTTDSEGKIPFKVGGETYYTWYKIFGDLKTSTKRPIVALHGGPGMSHHYMLPNQLLYHKAGIPVILYDQIGNGASSHRPDAPKDFWVPALFMDELDNLTAALDIQHDFDLLGQSWGGMLAAEYAASRAPSGLKRLIISNSPASIALCTAGMDALLAKFPPEFVALIRKHEAEGTTDAQGYQDAAMEFYKKHTCTVSPWPLELRQSFGEFAKDPTVYHTMLGPSEFTTTGTLKEWDITGIVDRIACPTLLISAPLDEVQEPAVRPFFLKIPRVKWVELQNSTHLAQFEEPEKYFKVILDFLEGTEVE</sequence>
<evidence type="ECO:0000259" key="3">
    <source>
        <dbReference type="Pfam" id="PF00561"/>
    </source>
</evidence>
<dbReference type="Gene3D" id="3.40.50.1820">
    <property type="entry name" value="alpha/beta hydrolase"/>
    <property type="match status" value="1"/>
</dbReference>
<dbReference type="InterPro" id="IPR050228">
    <property type="entry name" value="Carboxylesterase_BioH"/>
</dbReference>
<dbReference type="GO" id="GO:0006508">
    <property type="term" value="P:proteolysis"/>
    <property type="evidence" value="ECO:0007669"/>
    <property type="project" value="InterPro"/>
</dbReference>
<dbReference type="GO" id="GO:0008233">
    <property type="term" value="F:peptidase activity"/>
    <property type="evidence" value="ECO:0007669"/>
    <property type="project" value="InterPro"/>
</dbReference>
<evidence type="ECO:0000256" key="1">
    <source>
        <dbReference type="ARBA" id="ARBA00010088"/>
    </source>
</evidence>
<keyword evidence="2" id="KW-0378">Hydrolase</keyword>
<dbReference type="Proteomes" id="UP000054270">
    <property type="component" value="Unassembled WGS sequence"/>
</dbReference>
<dbReference type="SUPFAM" id="SSF53474">
    <property type="entry name" value="alpha/beta-Hydrolases"/>
    <property type="match status" value="1"/>
</dbReference>
<dbReference type="PRINTS" id="PR00793">
    <property type="entry name" value="PROAMNOPTASE"/>
</dbReference>
<comment type="similarity">
    <text evidence="1">Belongs to the peptidase S33 family.</text>
</comment>
<dbReference type="EMBL" id="KN817563">
    <property type="protein sequence ID" value="KJA20833.1"/>
    <property type="molecule type" value="Genomic_DNA"/>
</dbReference>
<dbReference type="PANTHER" id="PTHR43194">
    <property type="entry name" value="HYDROLASE ALPHA/BETA FOLD FAMILY"/>
    <property type="match status" value="1"/>
</dbReference>
<feature type="domain" description="AB hydrolase-1" evidence="3">
    <location>
        <begin position="35"/>
        <end position="289"/>
    </location>
</feature>
<dbReference type="AlphaFoldDB" id="A0A0D2MBM1"/>
<dbReference type="OMA" id="IRETMFS"/>
<dbReference type="OrthoDB" id="190201at2759"/>
<dbReference type="InterPro" id="IPR002410">
    <property type="entry name" value="Peptidase_S33"/>
</dbReference>
<dbReference type="PIRSF" id="PIRSF005539">
    <property type="entry name" value="Pept_S33_TRI_F1"/>
    <property type="match status" value="1"/>
</dbReference>
<dbReference type="PANTHER" id="PTHR43194:SF2">
    <property type="entry name" value="PEROXISOMAL MEMBRANE PROTEIN LPX1"/>
    <property type="match status" value="1"/>
</dbReference>
<dbReference type="NCBIfam" id="TIGR01250">
    <property type="entry name" value="pro_imino_pep_2"/>
    <property type="match status" value="1"/>
</dbReference>
<evidence type="ECO:0000313" key="5">
    <source>
        <dbReference type="Proteomes" id="UP000054270"/>
    </source>
</evidence>
<protein>
    <recommendedName>
        <fullName evidence="3">AB hydrolase-1 domain-containing protein</fullName>
    </recommendedName>
</protein>
<evidence type="ECO:0000256" key="2">
    <source>
        <dbReference type="ARBA" id="ARBA00022801"/>
    </source>
</evidence>
<accession>A0A0D2MBM1</accession>
<proteinExistence type="inferred from homology"/>
<organism evidence="4 5">
    <name type="scientific">Hypholoma sublateritium (strain FD-334 SS-4)</name>
    <dbReference type="NCBI Taxonomy" id="945553"/>
    <lineage>
        <taxon>Eukaryota</taxon>
        <taxon>Fungi</taxon>
        <taxon>Dikarya</taxon>
        <taxon>Basidiomycota</taxon>
        <taxon>Agaricomycotina</taxon>
        <taxon>Agaricomycetes</taxon>
        <taxon>Agaricomycetidae</taxon>
        <taxon>Agaricales</taxon>
        <taxon>Agaricineae</taxon>
        <taxon>Strophariaceae</taxon>
        <taxon>Hypholoma</taxon>
    </lineage>
</organism>
<dbReference type="InterPro" id="IPR005945">
    <property type="entry name" value="Pro_imino_pep"/>
</dbReference>
<name>A0A0D2MBM1_HYPSF</name>
<keyword evidence="5" id="KW-1185">Reference proteome</keyword>